<keyword evidence="4" id="KW-1185">Reference proteome</keyword>
<dbReference type="Proteomes" id="UP000799770">
    <property type="component" value="Unassembled WGS sequence"/>
</dbReference>
<evidence type="ECO:0000313" key="3">
    <source>
        <dbReference type="EMBL" id="KAF2108603.1"/>
    </source>
</evidence>
<sequence>MSLNLVDCTDSCLAASVSFNKNATITGQNRDLTCMAKDFHCMCAETNFMKAMFGHADCITKSCAALVQSQFVNAVSTTCHQHGNDISTLMQPTNPLRAFLPPSTAANTTTATPSSSSFASNSSSTAETSTALTTAFNSLSTTVTSPYSLPTGANSAIAGTKHLSLQAKGGIAAGVTIPALVALVILAYWLLTRKRAGSATTDEHVNGFEALPQGGAGLDQQHTLSQEPRFARQSDFMSELESPRDTLVAYSLDHRRSVPSQAHVEMPVTAPEGSKIPPDDDHIGLASPLSANDPASSRDEALRGELH</sequence>
<feature type="region of interest" description="Disordered" evidence="1">
    <location>
        <begin position="100"/>
        <end position="123"/>
    </location>
</feature>
<feature type="compositionally biased region" description="Low complexity" evidence="1">
    <location>
        <begin position="103"/>
        <end position="123"/>
    </location>
</feature>
<dbReference type="AlphaFoldDB" id="A0A6A5YNS8"/>
<name>A0A6A5YNS8_9PLEO</name>
<proteinExistence type="predicted"/>
<gene>
    <name evidence="3" type="ORF">BDV96DRAFT_652544</name>
</gene>
<keyword evidence="2" id="KW-0812">Transmembrane</keyword>
<organism evidence="3 4">
    <name type="scientific">Lophiotrema nucula</name>
    <dbReference type="NCBI Taxonomy" id="690887"/>
    <lineage>
        <taxon>Eukaryota</taxon>
        <taxon>Fungi</taxon>
        <taxon>Dikarya</taxon>
        <taxon>Ascomycota</taxon>
        <taxon>Pezizomycotina</taxon>
        <taxon>Dothideomycetes</taxon>
        <taxon>Pleosporomycetidae</taxon>
        <taxon>Pleosporales</taxon>
        <taxon>Lophiotremataceae</taxon>
        <taxon>Lophiotrema</taxon>
    </lineage>
</organism>
<evidence type="ECO:0000313" key="4">
    <source>
        <dbReference type="Proteomes" id="UP000799770"/>
    </source>
</evidence>
<accession>A0A6A5YNS8</accession>
<keyword evidence="2" id="KW-1133">Transmembrane helix</keyword>
<feature type="compositionally biased region" description="Basic and acidic residues" evidence="1">
    <location>
        <begin position="296"/>
        <end position="307"/>
    </location>
</feature>
<reference evidence="3" key="1">
    <citation type="journal article" date="2020" name="Stud. Mycol.">
        <title>101 Dothideomycetes genomes: a test case for predicting lifestyles and emergence of pathogens.</title>
        <authorList>
            <person name="Haridas S."/>
            <person name="Albert R."/>
            <person name="Binder M."/>
            <person name="Bloem J."/>
            <person name="Labutti K."/>
            <person name="Salamov A."/>
            <person name="Andreopoulos B."/>
            <person name="Baker S."/>
            <person name="Barry K."/>
            <person name="Bills G."/>
            <person name="Bluhm B."/>
            <person name="Cannon C."/>
            <person name="Castanera R."/>
            <person name="Culley D."/>
            <person name="Daum C."/>
            <person name="Ezra D."/>
            <person name="Gonzalez J."/>
            <person name="Henrissat B."/>
            <person name="Kuo A."/>
            <person name="Liang C."/>
            <person name="Lipzen A."/>
            <person name="Lutzoni F."/>
            <person name="Magnuson J."/>
            <person name="Mondo S."/>
            <person name="Nolan M."/>
            <person name="Ohm R."/>
            <person name="Pangilinan J."/>
            <person name="Park H.-J."/>
            <person name="Ramirez L."/>
            <person name="Alfaro M."/>
            <person name="Sun H."/>
            <person name="Tritt A."/>
            <person name="Yoshinaga Y."/>
            <person name="Zwiers L.-H."/>
            <person name="Turgeon B."/>
            <person name="Goodwin S."/>
            <person name="Spatafora J."/>
            <person name="Crous P."/>
            <person name="Grigoriev I."/>
        </authorList>
    </citation>
    <scope>NUCLEOTIDE SEQUENCE</scope>
    <source>
        <strain evidence="3">CBS 627.86</strain>
    </source>
</reference>
<feature type="region of interest" description="Disordered" evidence="1">
    <location>
        <begin position="258"/>
        <end position="307"/>
    </location>
</feature>
<keyword evidence="2" id="KW-0472">Membrane</keyword>
<evidence type="ECO:0000256" key="2">
    <source>
        <dbReference type="SAM" id="Phobius"/>
    </source>
</evidence>
<feature type="transmembrane region" description="Helical" evidence="2">
    <location>
        <begin position="171"/>
        <end position="191"/>
    </location>
</feature>
<protein>
    <submittedName>
        <fullName evidence="3">Uncharacterized protein</fullName>
    </submittedName>
</protein>
<dbReference type="EMBL" id="ML977346">
    <property type="protein sequence ID" value="KAF2108603.1"/>
    <property type="molecule type" value="Genomic_DNA"/>
</dbReference>
<evidence type="ECO:0000256" key="1">
    <source>
        <dbReference type="SAM" id="MobiDB-lite"/>
    </source>
</evidence>